<keyword evidence="2" id="KW-1185">Reference proteome</keyword>
<dbReference type="EMBL" id="JAENHL010000003">
    <property type="protein sequence ID" value="MBK1864911.1"/>
    <property type="molecule type" value="Genomic_DNA"/>
</dbReference>
<organism evidence="1 2">
    <name type="scientific">Taklimakanibacter albus</name>
    <dbReference type="NCBI Taxonomy" id="2800327"/>
    <lineage>
        <taxon>Bacteria</taxon>
        <taxon>Pseudomonadati</taxon>
        <taxon>Pseudomonadota</taxon>
        <taxon>Alphaproteobacteria</taxon>
        <taxon>Hyphomicrobiales</taxon>
        <taxon>Aestuariivirgaceae</taxon>
        <taxon>Taklimakanibacter</taxon>
    </lineage>
</organism>
<evidence type="ECO:0000313" key="2">
    <source>
        <dbReference type="Proteomes" id="UP000616151"/>
    </source>
</evidence>
<gene>
    <name evidence="1" type="ORF">JHL16_00970</name>
</gene>
<name>A0ACC5QWZ7_9HYPH</name>
<proteinExistence type="predicted"/>
<comment type="caution">
    <text evidence="1">The sequence shown here is derived from an EMBL/GenBank/DDBJ whole genome shotgun (WGS) entry which is preliminary data.</text>
</comment>
<dbReference type="Proteomes" id="UP000616151">
    <property type="component" value="Unassembled WGS sequence"/>
</dbReference>
<reference evidence="1" key="1">
    <citation type="submission" date="2021-01" db="EMBL/GenBank/DDBJ databases">
        <authorList>
            <person name="Sun Q."/>
        </authorList>
    </citation>
    <scope>NUCLEOTIDE SEQUENCE</scope>
    <source>
        <strain evidence="1">YIM B02566</strain>
    </source>
</reference>
<protein>
    <submittedName>
        <fullName evidence="1">NADPH:quinone oxidoreductase family protein</fullName>
    </submittedName>
</protein>
<sequence>MRAVLCKALGGPESLSIEEIAAPEPQADEVVVKVTAVGLNFFDTLIIQGKYQIKPPLPFSPGGEVAGVVTKTGPDVQSLKAGDRVMGYVGHGGAREEIAVAARKLALIPKGLSNEAAAGLSITYGTTLHALKDRAALQKGETLAVLGASGGVGQAAIEIGKLMGADVIACASSDDKLSFCRDLGADHLVNYATRNLKEALKELKPGGVDVVYDPVGGEFSELGVRALAWNGRHLVVGFAQGDIPKLPLNLVLLKSANIQGVFWGAHIDREPDKHRANMEQLVAWAAHGRLTPHIHATYRFDEIAMALGAIARREVKGKAILVR</sequence>
<evidence type="ECO:0000313" key="1">
    <source>
        <dbReference type="EMBL" id="MBK1864911.1"/>
    </source>
</evidence>
<accession>A0ACC5QWZ7</accession>